<dbReference type="FunFam" id="3.30.505.10:FF:000044">
    <property type="entry name" value="Tyrosine-protein kinase"/>
    <property type="match status" value="1"/>
</dbReference>
<evidence type="ECO:0000256" key="10">
    <source>
        <dbReference type="ARBA" id="ARBA00051245"/>
    </source>
</evidence>
<evidence type="ECO:0000259" key="16">
    <source>
        <dbReference type="PROSITE" id="PS50002"/>
    </source>
</evidence>
<dbReference type="SMART" id="SM00252">
    <property type="entry name" value="SH2"/>
    <property type="match status" value="1"/>
</dbReference>
<keyword evidence="9 14" id="KW-0829">Tyrosine-protein kinase</keyword>
<dbReference type="Pfam" id="PF00018">
    <property type="entry name" value="SH3_1"/>
    <property type="match status" value="1"/>
</dbReference>
<dbReference type="Gene3D" id="1.10.510.10">
    <property type="entry name" value="Transferase(Phosphotransferase) domain 1"/>
    <property type="match status" value="1"/>
</dbReference>
<dbReference type="PROSITE" id="PS50002">
    <property type="entry name" value="SH3"/>
    <property type="match status" value="1"/>
</dbReference>
<dbReference type="GO" id="GO:0005737">
    <property type="term" value="C:cytoplasm"/>
    <property type="evidence" value="ECO:0007669"/>
    <property type="project" value="UniProtKB-SubCell"/>
</dbReference>
<organism evidence="18">
    <name type="scientific">Lamprotornis superbus</name>
    <dbReference type="NCBI Taxonomy" id="245042"/>
    <lineage>
        <taxon>Eukaryota</taxon>
        <taxon>Metazoa</taxon>
        <taxon>Chordata</taxon>
        <taxon>Craniata</taxon>
        <taxon>Vertebrata</taxon>
        <taxon>Euteleostomi</taxon>
        <taxon>Archelosauria</taxon>
        <taxon>Archosauria</taxon>
        <taxon>Dinosauria</taxon>
        <taxon>Saurischia</taxon>
        <taxon>Theropoda</taxon>
        <taxon>Coelurosauria</taxon>
        <taxon>Aves</taxon>
        <taxon>Neognathae</taxon>
        <taxon>Neoaves</taxon>
        <taxon>Telluraves</taxon>
        <taxon>Australaves</taxon>
        <taxon>Passeriformes</taxon>
        <taxon>Sturnidae</taxon>
        <taxon>Lamprotornis</taxon>
    </lineage>
</organism>
<feature type="binding site" evidence="13">
    <location>
        <position position="290"/>
    </location>
    <ligand>
        <name>ATP</name>
        <dbReference type="ChEBI" id="CHEBI:30616"/>
    </ligand>
</feature>
<gene>
    <name evidence="18" type="ORF">IHE44_000187</name>
    <name evidence="19" type="ORF">IHE44_0009463</name>
</gene>
<dbReference type="CDD" id="cd11845">
    <property type="entry name" value="SH3_Src_like"/>
    <property type="match status" value="1"/>
</dbReference>
<proteinExistence type="inferred from homology"/>
<dbReference type="InterPro" id="IPR000719">
    <property type="entry name" value="Prot_kinase_dom"/>
</dbReference>
<evidence type="ECO:0000259" key="15">
    <source>
        <dbReference type="PROSITE" id="PS50001"/>
    </source>
</evidence>
<dbReference type="AlphaFoldDB" id="A0A835U190"/>
<keyword evidence="4 14" id="KW-0808">Transferase</keyword>
<dbReference type="InterPro" id="IPR008266">
    <property type="entry name" value="Tyr_kinase_AS"/>
</dbReference>
<evidence type="ECO:0000256" key="9">
    <source>
        <dbReference type="ARBA" id="ARBA00023137"/>
    </source>
</evidence>
<dbReference type="GO" id="GO:0004715">
    <property type="term" value="F:non-membrane spanning protein tyrosine kinase activity"/>
    <property type="evidence" value="ECO:0007669"/>
    <property type="project" value="UniProtKB-EC"/>
</dbReference>
<evidence type="ECO:0000313" key="18">
    <source>
        <dbReference type="EMBL" id="KAG0137340.1"/>
    </source>
</evidence>
<dbReference type="Gene3D" id="3.30.200.20">
    <property type="entry name" value="Phosphorylase Kinase, domain 1"/>
    <property type="match status" value="1"/>
</dbReference>
<evidence type="ECO:0000313" key="20">
    <source>
        <dbReference type="Proteomes" id="UP000618051"/>
    </source>
</evidence>
<evidence type="ECO:0000256" key="8">
    <source>
        <dbReference type="ARBA" id="ARBA00022999"/>
    </source>
</evidence>
<dbReference type="PROSITE" id="PS00109">
    <property type="entry name" value="PROTEIN_KINASE_TYR"/>
    <property type="match status" value="1"/>
</dbReference>
<dbReference type="PROSITE" id="PS50011">
    <property type="entry name" value="PROTEIN_KINASE_DOM"/>
    <property type="match status" value="1"/>
</dbReference>
<reference evidence="19 20" key="2">
    <citation type="journal article" date="2021" name="J. Hered.">
        <title>Feather Gene Expression Elucidates the Developmental Basis of Plumage Iridescence in African Starlings.</title>
        <authorList>
            <person name="Rubenstein D.R."/>
            <person name="Corvelo A."/>
            <person name="MacManes M.D."/>
            <person name="Maia R."/>
            <person name="Narzisi G."/>
            <person name="Rousaki A."/>
            <person name="Vandenabeele P."/>
            <person name="Shawkey M.D."/>
            <person name="Solomon J."/>
        </authorList>
    </citation>
    <scope>NUCLEOTIDE SEQUENCE [LARGE SCALE GENOMIC DNA]</scope>
    <source>
        <strain evidence="19">SS15</strain>
    </source>
</reference>
<dbReference type="InterPro" id="IPR020635">
    <property type="entry name" value="Tyr_kinase_cat_dom"/>
</dbReference>
<dbReference type="InterPro" id="IPR036860">
    <property type="entry name" value="SH2_dom_sf"/>
</dbReference>
<evidence type="ECO:0000256" key="11">
    <source>
        <dbReference type="PROSITE-ProRule" id="PRU00191"/>
    </source>
</evidence>
<protein>
    <recommendedName>
        <fullName evidence="14">Tyrosine-protein kinase</fullName>
        <ecNumber evidence="14">2.7.10.2</ecNumber>
    </recommendedName>
</protein>
<dbReference type="SUPFAM" id="SSF56112">
    <property type="entry name" value="Protein kinase-like (PK-like)"/>
    <property type="match status" value="1"/>
</dbReference>
<evidence type="ECO:0000256" key="6">
    <source>
        <dbReference type="ARBA" id="ARBA00022777"/>
    </source>
</evidence>
<comment type="caution">
    <text evidence="18">The sequence shown here is derived from an EMBL/GenBank/DDBJ whole genome shotgun (WGS) entry which is preliminary data.</text>
</comment>
<dbReference type="PRINTS" id="PR00452">
    <property type="entry name" value="SH3DOMAIN"/>
</dbReference>
<dbReference type="InterPro" id="IPR050198">
    <property type="entry name" value="Non-receptor_tyrosine_kinases"/>
</dbReference>
<dbReference type="Pfam" id="PF00017">
    <property type="entry name" value="SH2"/>
    <property type="match status" value="1"/>
</dbReference>
<evidence type="ECO:0000256" key="1">
    <source>
        <dbReference type="ARBA" id="ARBA00004496"/>
    </source>
</evidence>
<evidence type="ECO:0000256" key="5">
    <source>
        <dbReference type="ARBA" id="ARBA00022741"/>
    </source>
</evidence>
<dbReference type="Pfam" id="PF07714">
    <property type="entry name" value="PK_Tyr_Ser-Thr"/>
    <property type="match status" value="1"/>
</dbReference>
<dbReference type="Gene3D" id="2.30.30.40">
    <property type="entry name" value="SH3 Domains"/>
    <property type="match status" value="1"/>
</dbReference>
<dbReference type="Proteomes" id="UP000618051">
    <property type="component" value="Unassembled WGS sequence"/>
</dbReference>
<evidence type="ECO:0000259" key="17">
    <source>
        <dbReference type="PROSITE" id="PS50011"/>
    </source>
</evidence>
<comment type="subcellular location">
    <subcellularLocation>
        <location evidence="1">Cytoplasm</location>
    </subcellularLocation>
</comment>
<feature type="domain" description="SH3" evidence="16">
    <location>
        <begin position="70"/>
        <end position="139"/>
    </location>
</feature>
<reference evidence="18" key="1">
    <citation type="submission" date="2020-10" db="EMBL/GenBank/DDBJ databases">
        <title>Feather gene expression reveals the developmental basis of iridescence in African starlings.</title>
        <authorList>
            <person name="Rubenstein D.R."/>
        </authorList>
    </citation>
    <scope>NUCLEOTIDE SEQUENCE</scope>
    <source>
        <strain evidence="18">SS15</strain>
        <tissue evidence="18">Liver</tissue>
    </source>
</reference>
<name>A0A835U190_9PASS</name>
<evidence type="ECO:0000256" key="3">
    <source>
        <dbReference type="ARBA" id="ARBA00022490"/>
    </source>
</evidence>
<comment type="similarity">
    <text evidence="14">Belongs to the protein kinase superfamily. Tyr protein kinase family.</text>
</comment>
<comment type="catalytic activity">
    <reaction evidence="10 14">
        <text>L-tyrosyl-[protein] + ATP = O-phospho-L-tyrosyl-[protein] + ADP + H(+)</text>
        <dbReference type="Rhea" id="RHEA:10596"/>
        <dbReference type="Rhea" id="RHEA-COMP:10136"/>
        <dbReference type="Rhea" id="RHEA-COMP:20101"/>
        <dbReference type="ChEBI" id="CHEBI:15378"/>
        <dbReference type="ChEBI" id="CHEBI:30616"/>
        <dbReference type="ChEBI" id="CHEBI:46858"/>
        <dbReference type="ChEBI" id="CHEBI:61978"/>
        <dbReference type="ChEBI" id="CHEBI:456216"/>
        <dbReference type="EC" id="2.7.10.2"/>
    </reaction>
</comment>
<keyword evidence="2 12" id="KW-0728">SH3 domain</keyword>
<dbReference type="FunFam" id="1.10.510.10:FF:000630">
    <property type="entry name" value="Tyrosine-protein kinase"/>
    <property type="match status" value="1"/>
</dbReference>
<dbReference type="InterPro" id="IPR000980">
    <property type="entry name" value="SH2"/>
</dbReference>
<evidence type="ECO:0000256" key="14">
    <source>
        <dbReference type="RuleBase" id="RU362096"/>
    </source>
</evidence>
<dbReference type="EC" id="2.7.10.2" evidence="14"/>
<evidence type="ECO:0000256" key="13">
    <source>
        <dbReference type="PROSITE-ProRule" id="PRU10141"/>
    </source>
</evidence>
<evidence type="ECO:0000256" key="7">
    <source>
        <dbReference type="ARBA" id="ARBA00022840"/>
    </source>
</evidence>
<evidence type="ECO:0000313" key="19">
    <source>
        <dbReference type="EMBL" id="KAI1241007.1"/>
    </source>
</evidence>
<keyword evidence="7 13" id="KW-0067">ATP-binding</keyword>
<dbReference type="InterPro" id="IPR017441">
    <property type="entry name" value="Protein_kinase_ATP_BS"/>
</dbReference>
<evidence type="ECO:0000256" key="12">
    <source>
        <dbReference type="PROSITE-ProRule" id="PRU00192"/>
    </source>
</evidence>
<dbReference type="SMART" id="SM00219">
    <property type="entry name" value="TyrKc"/>
    <property type="match status" value="1"/>
</dbReference>
<dbReference type="SUPFAM" id="SSF50044">
    <property type="entry name" value="SH3-domain"/>
    <property type="match status" value="1"/>
</dbReference>
<keyword evidence="8 11" id="KW-0727">SH2 domain</keyword>
<keyword evidence="20" id="KW-1185">Reference proteome</keyword>
<reference evidence="19" key="3">
    <citation type="submission" date="2022-01" db="EMBL/GenBank/DDBJ databases">
        <authorList>
            <person name="Rubenstein D.R."/>
        </authorList>
    </citation>
    <scope>NUCLEOTIDE SEQUENCE</scope>
    <source>
        <strain evidence="19">SS15</strain>
        <tissue evidence="19">Liver</tissue>
    </source>
</reference>
<dbReference type="EMBL" id="JADDUC010000001">
    <property type="protein sequence ID" value="KAG0137340.1"/>
    <property type="molecule type" value="Genomic_DNA"/>
</dbReference>
<evidence type="ECO:0000256" key="2">
    <source>
        <dbReference type="ARBA" id="ARBA00022443"/>
    </source>
</evidence>
<dbReference type="InterPro" id="IPR001245">
    <property type="entry name" value="Ser-Thr/Tyr_kinase_cat_dom"/>
</dbReference>
<dbReference type="InterPro" id="IPR036028">
    <property type="entry name" value="SH3-like_dom_sf"/>
</dbReference>
<dbReference type="InterPro" id="IPR001452">
    <property type="entry name" value="SH3_domain"/>
</dbReference>
<dbReference type="PRINTS" id="PR00401">
    <property type="entry name" value="SH2DOMAIN"/>
</dbReference>
<dbReference type="PRINTS" id="PR00109">
    <property type="entry name" value="TYRKINASE"/>
</dbReference>
<dbReference type="SMART" id="SM00326">
    <property type="entry name" value="SH3"/>
    <property type="match status" value="1"/>
</dbReference>
<accession>A0A835U190</accession>
<dbReference type="OrthoDB" id="4062651at2759"/>
<dbReference type="SUPFAM" id="SSF55550">
    <property type="entry name" value="SH2 domain"/>
    <property type="match status" value="1"/>
</dbReference>
<evidence type="ECO:0000256" key="4">
    <source>
        <dbReference type="ARBA" id="ARBA00022679"/>
    </source>
</evidence>
<sequence>MGNFCQKHCSCLKPYLPCLFFRRNGEEDDKGGQVFANLAAVKPDLQAGQKDIDSNIKEKPLPPLPGQHLANICNFVALFDYEARTEDDLSFRAGDKLEVLSASNEGWWYAKLLLPEGSVCPGRKLTGYIPANYIAADQSIEAEPWFFGSTKRADAERQLFYPGNQEGAFLIRESESLKGEYSLSVFDGTSVKHYRIRKKDGNFLLTERITFKTLNELVDYYSKNRDGLCVLLRQPCLKTQTPATFDLSYKTVDQWEIDRRSLKLVKKLGSGQFGEVWEGRWNNTTPVAIKTLKPGSMDPKDFLREAQIMKNLRHPKLIQLYAVCTLEDPIYIITELMRHGSLLEYLKKDGGSKISLTHQVDMAAQVASGMAYLESQNYIHRDLAARNVLVGEHNVYKVADFGLARVFKVENEEVYEARAETKLPVKWTAPEAIRYNRFSIKSDVWSFGILLFEIITYGQMPYHGMPGYQVIQLLDNGYRLPQPEGCPEPLYQMMLQCWSTEADARPTFEALREQLETLTSISISLPRPRQWDMNPQDAPKGHVLANMANGDCGFVQVKECDGSTQQDLCSQSPFVCGLRSHLRLKGAEVASGLHPAELCEVQAPACDGLQVMQPGALGCSRQAPFPAVASCHSISAFSLHANSSCLMEFGSASCLSNVVAVSHGGRLQCCLKSSRGTKEIKITKCNRPSKALEIKSNMENCFQLFLSIFLQSKGSIIKKDWRKKAAKSDKPSQSSICLQAMQQAKLYLFKPISIL</sequence>
<feature type="domain" description="SH2" evidence="15">
    <location>
        <begin position="145"/>
        <end position="236"/>
    </location>
</feature>
<dbReference type="EMBL" id="JADDUC020000003">
    <property type="protein sequence ID" value="KAI1241007.1"/>
    <property type="molecule type" value="Genomic_DNA"/>
</dbReference>
<keyword evidence="3" id="KW-0963">Cytoplasm</keyword>
<dbReference type="PANTHER" id="PTHR24418">
    <property type="entry name" value="TYROSINE-PROTEIN KINASE"/>
    <property type="match status" value="1"/>
</dbReference>
<dbReference type="Gene3D" id="3.30.505.10">
    <property type="entry name" value="SH2 domain"/>
    <property type="match status" value="1"/>
</dbReference>
<dbReference type="PROSITE" id="PS50001">
    <property type="entry name" value="SH2"/>
    <property type="match status" value="1"/>
</dbReference>
<dbReference type="PROSITE" id="PS00107">
    <property type="entry name" value="PROTEIN_KINASE_ATP"/>
    <property type="match status" value="1"/>
</dbReference>
<feature type="domain" description="Protein kinase" evidence="17">
    <location>
        <begin position="262"/>
        <end position="518"/>
    </location>
</feature>
<dbReference type="FunFam" id="3.30.200.20:FF:000037">
    <property type="entry name" value="Tyrosine-protein kinase"/>
    <property type="match status" value="1"/>
</dbReference>
<keyword evidence="6 14" id="KW-0418">Kinase</keyword>
<dbReference type="GO" id="GO:0005524">
    <property type="term" value="F:ATP binding"/>
    <property type="evidence" value="ECO:0007669"/>
    <property type="project" value="UniProtKB-UniRule"/>
</dbReference>
<keyword evidence="5 13" id="KW-0547">Nucleotide-binding</keyword>
<dbReference type="InterPro" id="IPR011009">
    <property type="entry name" value="Kinase-like_dom_sf"/>
</dbReference>